<organism evidence="2 3">
    <name type="scientific">Stereocaulon virgatum</name>
    <dbReference type="NCBI Taxonomy" id="373712"/>
    <lineage>
        <taxon>Eukaryota</taxon>
        <taxon>Fungi</taxon>
        <taxon>Dikarya</taxon>
        <taxon>Ascomycota</taxon>
        <taxon>Pezizomycotina</taxon>
        <taxon>Lecanoromycetes</taxon>
        <taxon>OSLEUM clade</taxon>
        <taxon>Lecanoromycetidae</taxon>
        <taxon>Lecanorales</taxon>
        <taxon>Lecanorineae</taxon>
        <taxon>Stereocaulaceae</taxon>
        <taxon>Stereocaulon</taxon>
    </lineage>
</organism>
<dbReference type="Proteomes" id="UP001590950">
    <property type="component" value="Unassembled WGS sequence"/>
</dbReference>
<name>A0ABR4AIE2_9LECA</name>
<dbReference type="EMBL" id="JBEFKJ010000007">
    <property type="protein sequence ID" value="KAL2045266.1"/>
    <property type="molecule type" value="Genomic_DNA"/>
</dbReference>
<feature type="compositionally biased region" description="Basic and acidic residues" evidence="1">
    <location>
        <begin position="54"/>
        <end position="83"/>
    </location>
</feature>
<feature type="region of interest" description="Disordered" evidence="1">
    <location>
        <begin position="1"/>
        <end position="98"/>
    </location>
</feature>
<protein>
    <recommendedName>
        <fullName evidence="4">F-box domain-containing protein</fullName>
    </recommendedName>
</protein>
<evidence type="ECO:0008006" key="4">
    <source>
        <dbReference type="Google" id="ProtNLM"/>
    </source>
</evidence>
<gene>
    <name evidence="2" type="ORF">N7G274_002349</name>
</gene>
<reference evidence="2 3" key="1">
    <citation type="submission" date="2024-09" db="EMBL/GenBank/DDBJ databases">
        <title>Rethinking Asexuality: The Enigmatic Case of Functional Sexual Genes in Lepraria (Stereocaulaceae).</title>
        <authorList>
            <person name="Doellman M."/>
            <person name="Sun Y."/>
            <person name="Barcenas-Pena A."/>
            <person name="Lumbsch H.T."/>
            <person name="Grewe F."/>
        </authorList>
    </citation>
    <scope>NUCLEOTIDE SEQUENCE [LARGE SCALE GENOMIC DNA]</scope>
    <source>
        <strain evidence="2 3">Mercado 3170</strain>
    </source>
</reference>
<sequence>MVDQRELSQQGAPTGRCICVEPHSCTSASNYDERWDRETEEMLASTPKNSLQTKDQKTTSGREEKSKQTRQENAPKKRQDRKQGSTKYPNSSRKPRQACYGNLPAELKLHIMRHTHLNDITSLTQADHVAHGLLWREKGAACIRGMEDEQFSQLKWLFGNNKFRTPEEKQNLKYWLATSQGDDERDDKLIQHMIMVDKEAYLGWISLQHFQKFKDQMEDDIEFFKGFAGVEISSRTAACMVTLSMDRPEFVNPKGEIIKNINWIASSAQTDHRIRVDHFAMEEEDRIRMYDMQPPITKFEIIEVLETVIAKIARTLMGRPTVKWIKRYYSGSSTHTRKSYAEMRIWIAKYVVSFLMHTVLDFWGDALEDYESLIDNDEDEFNWPDLLELATDAPDMAESYCKTENQFAEHIGFGFEKVLAGTRVQNLLDDLLVEEATRLENERLTRRPNARS</sequence>
<keyword evidence="3" id="KW-1185">Reference proteome</keyword>
<evidence type="ECO:0000313" key="2">
    <source>
        <dbReference type="EMBL" id="KAL2045266.1"/>
    </source>
</evidence>
<evidence type="ECO:0000313" key="3">
    <source>
        <dbReference type="Proteomes" id="UP001590950"/>
    </source>
</evidence>
<evidence type="ECO:0000256" key="1">
    <source>
        <dbReference type="SAM" id="MobiDB-lite"/>
    </source>
</evidence>
<comment type="caution">
    <text evidence="2">The sequence shown here is derived from an EMBL/GenBank/DDBJ whole genome shotgun (WGS) entry which is preliminary data.</text>
</comment>
<accession>A0ABR4AIE2</accession>
<proteinExistence type="predicted"/>